<protein>
    <submittedName>
        <fullName evidence="1">Uncharacterized protein</fullName>
    </submittedName>
</protein>
<comment type="caution">
    <text evidence="1">The sequence shown here is derived from an EMBL/GenBank/DDBJ whole genome shotgun (WGS) entry which is preliminary data.</text>
</comment>
<evidence type="ECO:0000313" key="1">
    <source>
        <dbReference type="EMBL" id="KVN76727.1"/>
    </source>
</evidence>
<dbReference type="Proteomes" id="UP000057910">
    <property type="component" value="Unassembled WGS sequence"/>
</dbReference>
<name>A0ABD4DWN6_9BURK</name>
<evidence type="ECO:0000313" key="2">
    <source>
        <dbReference type="Proteomes" id="UP000057910"/>
    </source>
</evidence>
<accession>A0ABD4DWN6</accession>
<dbReference type="EMBL" id="LPAD01000100">
    <property type="protein sequence ID" value="KVN76727.1"/>
    <property type="molecule type" value="Genomic_DNA"/>
</dbReference>
<organism evidence="1 2">
    <name type="scientific">Burkholderia ubonensis</name>
    <dbReference type="NCBI Taxonomy" id="101571"/>
    <lineage>
        <taxon>Bacteria</taxon>
        <taxon>Pseudomonadati</taxon>
        <taxon>Pseudomonadota</taxon>
        <taxon>Betaproteobacteria</taxon>
        <taxon>Burkholderiales</taxon>
        <taxon>Burkholderiaceae</taxon>
        <taxon>Burkholderia</taxon>
        <taxon>Burkholderia cepacia complex</taxon>
    </lineage>
</organism>
<sequence length="98" mass="10857">MPCGIVDGQFRNHQLDFLATAQDVECMPDVARLPEADRKGICGVRHDETPGGEILAIGVHLTGKYALDYAVYERQVGIVVIEEIFDSMKMDIPKLMHG</sequence>
<gene>
    <name evidence="1" type="ORF">WJ68_25050</name>
</gene>
<proteinExistence type="predicted"/>
<reference evidence="1 2" key="1">
    <citation type="submission" date="2015-11" db="EMBL/GenBank/DDBJ databases">
        <title>Expanding the genomic diversity of Burkholderia species for the development of highly accurate diagnostics.</title>
        <authorList>
            <person name="Sahl J."/>
            <person name="Keim P."/>
            <person name="Wagner D."/>
        </authorList>
    </citation>
    <scope>NUCLEOTIDE SEQUENCE [LARGE SCALE GENOMIC DNA]</scope>
    <source>
        <strain evidence="1 2">MSMB1585WGS</strain>
    </source>
</reference>
<dbReference type="AlphaFoldDB" id="A0ABD4DWN6"/>